<name>A0ABU4VPN3_9ACTN</name>
<dbReference type="RefSeq" id="WP_319955969.1">
    <property type="nucleotide sequence ID" value="NZ_JAXAVX010000021.1"/>
</dbReference>
<dbReference type="Proteomes" id="UP001277761">
    <property type="component" value="Unassembled WGS sequence"/>
</dbReference>
<gene>
    <name evidence="1" type="ORF">SK069_19640</name>
</gene>
<evidence type="ECO:0000313" key="2">
    <source>
        <dbReference type="Proteomes" id="UP001277761"/>
    </source>
</evidence>
<protein>
    <submittedName>
        <fullName evidence="1">Uncharacterized protein</fullName>
    </submittedName>
</protein>
<keyword evidence="2" id="KW-1185">Reference proteome</keyword>
<evidence type="ECO:0000313" key="1">
    <source>
        <dbReference type="EMBL" id="MDX8153820.1"/>
    </source>
</evidence>
<reference evidence="1 2" key="1">
    <citation type="submission" date="2023-11" db="EMBL/GenBank/DDBJ databases">
        <authorList>
            <person name="Xu M."/>
            <person name="Jiang T."/>
        </authorList>
    </citation>
    <scope>NUCLEOTIDE SEQUENCE [LARGE SCALE GENOMIC DNA]</scope>
    <source>
        <strain evidence="1 2">SD</strain>
    </source>
</reference>
<dbReference type="EMBL" id="JAXAVX010000021">
    <property type="protein sequence ID" value="MDX8153820.1"/>
    <property type="molecule type" value="Genomic_DNA"/>
</dbReference>
<proteinExistence type="predicted"/>
<sequence length="236" mass="25035">MVGRRICQSIWGWPRSRTVRRLVGDLTALSRTAAGEGERLGGLTDDLGATLAALAEQDAALRAGVRALPAVLGDASASIDRTAALLRTARRTATTLRPALRRLPALSRDAGALLRRTEPFLRDDVRPLVRRAVPVARDAGPVLARIEGLVPPARRIVAALSYGFNELAADPGDGRKGYLYWGSWFFHNANSMLSTADASGAAWRLLPLLSCSSFQSEPGLQASLGALAGLAGGCER</sequence>
<accession>A0ABU4VPN3</accession>
<organism evidence="1 2">
    <name type="scientific">Patulibacter brassicae</name>
    <dbReference type="NCBI Taxonomy" id="1705717"/>
    <lineage>
        <taxon>Bacteria</taxon>
        <taxon>Bacillati</taxon>
        <taxon>Actinomycetota</taxon>
        <taxon>Thermoleophilia</taxon>
        <taxon>Solirubrobacterales</taxon>
        <taxon>Patulibacteraceae</taxon>
        <taxon>Patulibacter</taxon>
    </lineage>
</organism>
<comment type="caution">
    <text evidence="1">The sequence shown here is derived from an EMBL/GenBank/DDBJ whole genome shotgun (WGS) entry which is preliminary data.</text>
</comment>